<comment type="caution">
    <text evidence="2">The sequence shown here is derived from an EMBL/GenBank/DDBJ whole genome shotgun (WGS) entry which is preliminary data.</text>
</comment>
<sequence>MRGYGCGGQATRHTIPPPLVPAAHPVPHPHCCPSQPPSQIVSSQIRRGTLTTKPIEASVLAVVSPHCAPATEPPTRVMNIHGTSTCFPFHLTRRVAPAPTLLAAPLSSASPAAGTQGPAVLKIPPCSAQRRRRRSAVGPRTISALPPREIDLQEINSTRSALVSTESVLTVHGRPHGRILFARCSPPRPAFPGHEQIYLTPVAQPGPASALARDAAGSTDLAARHWERQDPFAASVPASSGCAHNGWMKRARTITRPMRMPSALHHCYPLRDAGRSSTIDCPALARAGCGIGAARSFRRSVLVSTRDSTAQICTLILQGHPAEES</sequence>
<dbReference type="Proteomes" id="UP001215280">
    <property type="component" value="Unassembled WGS sequence"/>
</dbReference>
<evidence type="ECO:0000313" key="3">
    <source>
        <dbReference type="Proteomes" id="UP001215280"/>
    </source>
</evidence>
<feature type="region of interest" description="Disordered" evidence="1">
    <location>
        <begin position="108"/>
        <end position="144"/>
    </location>
</feature>
<name>A0AAD7JVH0_9AGAR</name>
<protein>
    <submittedName>
        <fullName evidence="2">Uncharacterized protein</fullName>
    </submittedName>
</protein>
<organism evidence="2 3">
    <name type="scientific">Mycena maculata</name>
    <dbReference type="NCBI Taxonomy" id="230809"/>
    <lineage>
        <taxon>Eukaryota</taxon>
        <taxon>Fungi</taxon>
        <taxon>Dikarya</taxon>
        <taxon>Basidiomycota</taxon>
        <taxon>Agaricomycotina</taxon>
        <taxon>Agaricomycetes</taxon>
        <taxon>Agaricomycetidae</taxon>
        <taxon>Agaricales</taxon>
        <taxon>Marasmiineae</taxon>
        <taxon>Mycenaceae</taxon>
        <taxon>Mycena</taxon>
    </lineage>
</organism>
<dbReference type="AlphaFoldDB" id="A0AAD7JVH0"/>
<proteinExistence type="predicted"/>
<evidence type="ECO:0000313" key="2">
    <source>
        <dbReference type="EMBL" id="KAJ7770301.1"/>
    </source>
</evidence>
<keyword evidence="3" id="KW-1185">Reference proteome</keyword>
<gene>
    <name evidence="2" type="ORF">DFH07DRAFT_954124</name>
</gene>
<accession>A0AAD7JVH0</accession>
<dbReference type="EMBL" id="JARJLG010000024">
    <property type="protein sequence ID" value="KAJ7770301.1"/>
    <property type="molecule type" value="Genomic_DNA"/>
</dbReference>
<reference evidence="2" key="1">
    <citation type="submission" date="2023-03" db="EMBL/GenBank/DDBJ databases">
        <title>Massive genome expansion in bonnet fungi (Mycena s.s.) driven by repeated elements and novel gene families across ecological guilds.</title>
        <authorList>
            <consortium name="Lawrence Berkeley National Laboratory"/>
            <person name="Harder C.B."/>
            <person name="Miyauchi S."/>
            <person name="Viragh M."/>
            <person name="Kuo A."/>
            <person name="Thoen E."/>
            <person name="Andreopoulos B."/>
            <person name="Lu D."/>
            <person name="Skrede I."/>
            <person name="Drula E."/>
            <person name="Henrissat B."/>
            <person name="Morin E."/>
            <person name="Kohler A."/>
            <person name="Barry K."/>
            <person name="LaButti K."/>
            <person name="Morin E."/>
            <person name="Salamov A."/>
            <person name="Lipzen A."/>
            <person name="Mereny Z."/>
            <person name="Hegedus B."/>
            <person name="Baldrian P."/>
            <person name="Stursova M."/>
            <person name="Weitz H."/>
            <person name="Taylor A."/>
            <person name="Grigoriev I.V."/>
            <person name="Nagy L.G."/>
            <person name="Martin F."/>
            <person name="Kauserud H."/>
        </authorList>
    </citation>
    <scope>NUCLEOTIDE SEQUENCE</scope>
    <source>
        <strain evidence="2">CBHHK188m</strain>
    </source>
</reference>
<evidence type="ECO:0000256" key="1">
    <source>
        <dbReference type="SAM" id="MobiDB-lite"/>
    </source>
</evidence>